<feature type="transmembrane region" description="Helical" evidence="6">
    <location>
        <begin position="103"/>
        <end position="130"/>
    </location>
</feature>
<dbReference type="AlphaFoldDB" id="A0A2N3PNR2"/>
<protein>
    <submittedName>
        <fullName evidence="7">LPS export ABC transporter permease LptG</fullName>
    </submittedName>
</protein>
<dbReference type="InterPro" id="IPR005495">
    <property type="entry name" value="LptG/LptF_permease"/>
</dbReference>
<feature type="transmembrane region" description="Helical" evidence="6">
    <location>
        <begin position="15"/>
        <end position="36"/>
    </location>
</feature>
<evidence type="ECO:0000256" key="4">
    <source>
        <dbReference type="ARBA" id="ARBA00022989"/>
    </source>
</evidence>
<accession>A0A2N3PNR2</accession>
<dbReference type="GO" id="GO:0055085">
    <property type="term" value="P:transmembrane transport"/>
    <property type="evidence" value="ECO:0007669"/>
    <property type="project" value="InterPro"/>
</dbReference>
<name>A0A2N3PNR2_9PROT</name>
<keyword evidence="2" id="KW-1003">Cell membrane</keyword>
<evidence type="ECO:0000256" key="2">
    <source>
        <dbReference type="ARBA" id="ARBA00022475"/>
    </source>
</evidence>
<keyword evidence="8" id="KW-1185">Reference proteome</keyword>
<dbReference type="RefSeq" id="WP_101253141.1">
    <property type="nucleotide sequence ID" value="NZ_PIUM01000039.1"/>
</dbReference>
<feature type="transmembrane region" description="Helical" evidence="6">
    <location>
        <begin position="278"/>
        <end position="299"/>
    </location>
</feature>
<dbReference type="InterPro" id="IPR030923">
    <property type="entry name" value="LptG"/>
</dbReference>
<dbReference type="NCBIfam" id="TIGR04408">
    <property type="entry name" value="LptG_lptG"/>
    <property type="match status" value="1"/>
</dbReference>
<evidence type="ECO:0000313" key="7">
    <source>
        <dbReference type="EMBL" id="PKU22027.1"/>
    </source>
</evidence>
<evidence type="ECO:0000256" key="3">
    <source>
        <dbReference type="ARBA" id="ARBA00022692"/>
    </source>
</evidence>
<dbReference type="Pfam" id="PF03739">
    <property type="entry name" value="LptF_LptG"/>
    <property type="match status" value="1"/>
</dbReference>
<comment type="subcellular location">
    <subcellularLocation>
        <location evidence="1">Cell membrane</location>
        <topology evidence="1">Multi-pass membrane protein</topology>
    </subcellularLocation>
</comment>
<dbReference type="OrthoDB" id="9798468at2"/>
<keyword evidence="5 6" id="KW-0472">Membrane</keyword>
<feature type="transmembrane region" description="Helical" evidence="6">
    <location>
        <begin position="341"/>
        <end position="365"/>
    </location>
</feature>
<sequence>MRFSPILSFYIGRHFLMAFLGALGVIMGLILLFDIIELMRRTSTHAEIGFSIIFEMALFKLPQMVQLILPFAVMIGAMTAFWTMTRSRELVVTRSVGISAWEILAPVMIVVMAIGVFNVAAFNPLAATLYKRYERLQDQMLMRGGGSPLVVGESGLWLRELHGDEQVVVHANAVRQEGYDLRLREVSVYVADSNEHFLYGIEATLGQLDKGFFHLTSARILRPGRPVEFVPSYDLATQLTLAKIQDNFASPETISFWELPGFINFFESAGFSANRQKLYFQTLLSSPLLLVAMVLVAAVFSLKPDLRSGGLLVRLIGGVVSGFVFYFFSKVVYALGLSATLPVIMSAWTPPMVTGLVGLAALFHLEDG</sequence>
<dbReference type="PANTHER" id="PTHR33529">
    <property type="entry name" value="SLR0882 PROTEIN-RELATED"/>
    <property type="match status" value="1"/>
</dbReference>
<organism evidence="7 8">
    <name type="scientific">Telmatospirillum siberiense</name>
    <dbReference type="NCBI Taxonomy" id="382514"/>
    <lineage>
        <taxon>Bacteria</taxon>
        <taxon>Pseudomonadati</taxon>
        <taxon>Pseudomonadota</taxon>
        <taxon>Alphaproteobacteria</taxon>
        <taxon>Rhodospirillales</taxon>
        <taxon>Rhodospirillaceae</taxon>
        <taxon>Telmatospirillum</taxon>
    </lineage>
</organism>
<feature type="transmembrane region" description="Helical" evidence="6">
    <location>
        <begin position="311"/>
        <end position="329"/>
    </location>
</feature>
<feature type="transmembrane region" description="Helical" evidence="6">
    <location>
        <begin position="64"/>
        <end position="83"/>
    </location>
</feature>
<dbReference type="EMBL" id="PIUM01000039">
    <property type="protein sequence ID" value="PKU22027.1"/>
    <property type="molecule type" value="Genomic_DNA"/>
</dbReference>
<dbReference type="GO" id="GO:0015920">
    <property type="term" value="P:lipopolysaccharide transport"/>
    <property type="evidence" value="ECO:0007669"/>
    <property type="project" value="TreeGrafter"/>
</dbReference>
<gene>
    <name evidence="7" type="primary">lptG</name>
    <name evidence="7" type="ORF">CWS72_23765</name>
</gene>
<dbReference type="GO" id="GO:0043190">
    <property type="term" value="C:ATP-binding cassette (ABC) transporter complex"/>
    <property type="evidence" value="ECO:0007669"/>
    <property type="project" value="InterPro"/>
</dbReference>
<dbReference type="PANTHER" id="PTHR33529:SF2">
    <property type="entry name" value="LIPOPOLYSACCHARIDE EXPORT SYSTEM PERMEASE PROTEIN LPTG"/>
    <property type="match status" value="1"/>
</dbReference>
<reference evidence="8" key="1">
    <citation type="submission" date="2017-12" db="EMBL/GenBank/DDBJ databases">
        <title>Draft genome sequence of Telmatospirillum siberiense 26-4b1T, an acidotolerant peatland alphaproteobacterium potentially involved in sulfur cycling.</title>
        <authorList>
            <person name="Hausmann B."/>
            <person name="Pjevac P."/>
            <person name="Schreck K."/>
            <person name="Herbold C.W."/>
            <person name="Daims H."/>
            <person name="Wagner M."/>
            <person name="Pester M."/>
            <person name="Loy A."/>
        </authorList>
    </citation>
    <scope>NUCLEOTIDE SEQUENCE [LARGE SCALE GENOMIC DNA]</scope>
    <source>
        <strain evidence="8">26-4b1</strain>
    </source>
</reference>
<keyword evidence="3 6" id="KW-0812">Transmembrane</keyword>
<dbReference type="Proteomes" id="UP000233293">
    <property type="component" value="Unassembled WGS sequence"/>
</dbReference>
<comment type="caution">
    <text evidence="7">The sequence shown here is derived from an EMBL/GenBank/DDBJ whole genome shotgun (WGS) entry which is preliminary data.</text>
</comment>
<keyword evidence="4 6" id="KW-1133">Transmembrane helix</keyword>
<evidence type="ECO:0000256" key="1">
    <source>
        <dbReference type="ARBA" id="ARBA00004651"/>
    </source>
</evidence>
<proteinExistence type="predicted"/>
<evidence type="ECO:0000256" key="5">
    <source>
        <dbReference type="ARBA" id="ARBA00023136"/>
    </source>
</evidence>
<evidence type="ECO:0000313" key="8">
    <source>
        <dbReference type="Proteomes" id="UP000233293"/>
    </source>
</evidence>
<evidence type="ECO:0000256" key="6">
    <source>
        <dbReference type="SAM" id="Phobius"/>
    </source>
</evidence>